<dbReference type="Proteomes" id="UP000568888">
    <property type="component" value="Unassembled WGS sequence"/>
</dbReference>
<reference evidence="2" key="1">
    <citation type="submission" date="2020-06" db="EMBL/GenBank/DDBJ databases">
        <title>Draft genomic sequecing of Geomonas sp. Red736.</title>
        <authorList>
            <person name="Itoh H."/>
            <person name="Xu Z.X."/>
            <person name="Ushijima N."/>
            <person name="Masuda Y."/>
            <person name="Shiratori Y."/>
            <person name="Senoo K."/>
        </authorList>
    </citation>
    <scope>NUCLEOTIDE SEQUENCE [LARGE SCALE GENOMIC DNA]</scope>
    <source>
        <strain evidence="2">Red736</strain>
    </source>
</reference>
<dbReference type="EMBL" id="BLXY01000002">
    <property type="protein sequence ID" value="GFO63616.1"/>
    <property type="molecule type" value="Genomic_DNA"/>
</dbReference>
<sequence length="87" mass="10304">MDKNNVPIHHKEKEQILDHNENRGRAWNLFNKLMSKQLDDPAEEENRFWEEAAKVVREVIQADKRSRKEARADLWKRLSGLGRSVPV</sequence>
<evidence type="ECO:0000313" key="1">
    <source>
        <dbReference type="EMBL" id="GFO63616.1"/>
    </source>
</evidence>
<comment type="caution">
    <text evidence="1">The sequence shown here is derived from an EMBL/GenBank/DDBJ whole genome shotgun (WGS) entry which is preliminary data.</text>
</comment>
<gene>
    <name evidence="1" type="ORF">GMPD_15350</name>
</gene>
<protein>
    <submittedName>
        <fullName evidence="1">Uncharacterized protein</fullName>
    </submittedName>
</protein>
<dbReference type="RefSeq" id="WP_183346466.1">
    <property type="nucleotide sequence ID" value="NZ_BLXY01000002.1"/>
</dbReference>
<accession>A0A6V8MTX6</accession>
<name>A0A6V8MTX6_9BACT</name>
<dbReference type="AlphaFoldDB" id="A0A6V8MTX6"/>
<proteinExistence type="predicted"/>
<organism evidence="1 2">
    <name type="scientific">Geomonas paludis</name>
    <dbReference type="NCBI Taxonomy" id="2740185"/>
    <lineage>
        <taxon>Bacteria</taxon>
        <taxon>Pseudomonadati</taxon>
        <taxon>Thermodesulfobacteriota</taxon>
        <taxon>Desulfuromonadia</taxon>
        <taxon>Geobacterales</taxon>
        <taxon>Geobacteraceae</taxon>
        <taxon>Geomonas</taxon>
    </lineage>
</organism>
<evidence type="ECO:0000313" key="2">
    <source>
        <dbReference type="Proteomes" id="UP000568888"/>
    </source>
</evidence>